<dbReference type="InterPro" id="IPR045430">
    <property type="entry name" value="EAD1"/>
</dbReference>
<accession>A0AAP5IAK6</accession>
<dbReference type="RefSeq" id="WP_208350823.1">
    <property type="nucleotide sequence ID" value="NZ_JAALHA020000015.1"/>
</dbReference>
<gene>
    <name evidence="2" type="ORF">G7B40_025740</name>
</gene>
<name>A0AAP5IAK6_9CYAN</name>
<comment type="caution">
    <text evidence="2">The sequence shown here is derived from an EMBL/GenBank/DDBJ whole genome shotgun (WGS) entry which is preliminary data.</text>
</comment>
<evidence type="ECO:0000313" key="3">
    <source>
        <dbReference type="Proteomes" id="UP000667802"/>
    </source>
</evidence>
<keyword evidence="3" id="KW-1185">Reference proteome</keyword>
<dbReference type="Proteomes" id="UP000667802">
    <property type="component" value="Unassembled WGS sequence"/>
</dbReference>
<feature type="domain" description="Effector-associated" evidence="1">
    <location>
        <begin position="2"/>
        <end position="58"/>
    </location>
</feature>
<reference evidence="3" key="1">
    <citation type="journal article" date="2021" name="Science">
        <title>Hunting the eagle killer: A cyanobacterial neurotoxin causes vacuolar myelinopathy.</title>
        <authorList>
            <person name="Breinlinger S."/>
            <person name="Phillips T.J."/>
            <person name="Haram B.N."/>
            <person name="Mares J."/>
            <person name="Martinez Yerena J.A."/>
            <person name="Hrouzek P."/>
            <person name="Sobotka R."/>
            <person name="Henderson W.M."/>
            <person name="Schmieder P."/>
            <person name="Williams S.M."/>
            <person name="Lauderdale J.D."/>
            <person name="Wilde H.D."/>
            <person name="Gerrin W."/>
            <person name="Kust A."/>
            <person name="Washington J.W."/>
            <person name="Wagner C."/>
            <person name="Geier B."/>
            <person name="Liebeke M."/>
            <person name="Enke H."/>
            <person name="Niedermeyer T.H.J."/>
            <person name="Wilde S.B."/>
        </authorList>
    </citation>
    <scope>NUCLEOTIDE SEQUENCE [LARGE SCALE GENOMIC DNA]</scope>
    <source>
        <strain evidence="3">Thurmond2011</strain>
    </source>
</reference>
<proteinExistence type="predicted"/>
<dbReference type="Pfam" id="PF19955">
    <property type="entry name" value="EAD1"/>
    <property type="match status" value="1"/>
</dbReference>
<evidence type="ECO:0000259" key="1">
    <source>
        <dbReference type="Pfam" id="PF19955"/>
    </source>
</evidence>
<protein>
    <submittedName>
        <fullName evidence="2">Effector-associated domain EAD1-containing protein</fullName>
    </submittedName>
</protein>
<dbReference type="EMBL" id="JAALHA020000015">
    <property type="protein sequence ID" value="MDR9897938.1"/>
    <property type="molecule type" value="Genomic_DNA"/>
</dbReference>
<evidence type="ECO:0000313" key="2">
    <source>
        <dbReference type="EMBL" id="MDR9897938.1"/>
    </source>
</evidence>
<dbReference type="AlphaFoldDB" id="A0AAP5IAK6"/>
<sequence>MSAFPSYLSLEQMLSDGLDRNLRVIAGEGSLQDVVFKLTQKADADGWLEDLVSAAYNSDLV</sequence>
<organism evidence="2 3">
    <name type="scientific">Aetokthonos hydrillicola Thurmond2011</name>
    <dbReference type="NCBI Taxonomy" id="2712845"/>
    <lineage>
        <taxon>Bacteria</taxon>
        <taxon>Bacillati</taxon>
        <taxon>Cyanobacteriota</taxon>
        <taxon>Cyanophyceae</taxon>
        <taxon>Nostocales</taxon>
        <taxon>Hapalosiphonaceae</taxon>
        <taxon>Aetokthonos</taxon>
    </lineage>
</organism>